<dbReference type="Pfam" id="PF13620">
    <property type="entry name" value="CarboxypepD_reg"/>
    <property type="match status" value="1"/>
</dbReference>
<dbReference type="Pfam" id="PF25183">
    <property type="entry name" value="OMP_b-brl_4"/>
    <property type="match status" value="2"/>
</dbReference>
<feature type="domain" description="TonB-dependent transporter Oar-like beta-barrel" evidence="8">
    <location>
        <begin position="325"/>
        <end position="1010"/>
    </location>
</feature>
<dbReference type="SUPFAM" id="SSF49464">
    <property type="entry name" value="Carboxypeptidase regulatory domain-like"/>
    <property type="match status" value="1"/>
</dbReference>
<dbReference type="RefSeq" id="WP_022053071.1">
    <property type="nucleotide sequence ID" value="NZ_HF998086.1"/>
</dbReference>
<evidence type="ECO:0000256" key="4">
    <source>
        <dbReference type="ARBA" id="ARBA00022692"/>
    </source>
</evidence>
<sequence length="1066" mass="118498">MVHHSKFLYSALVVSAMAVGANAQVTTSAISGKVLDETKAPVIGATVVAIHEPSGTLYGAVTNVDGRYTIQGMRTGGPYKIEISYVGYNKTAFTGISLELGNTLSLNAEMKPSSELLDEVVVVADAKVNAGAAHNFSTQKIENTPTVDRNVYDIVKNMPMAMTSKNGGITFAGSNNRYNSFQIDGTVSNDVFGLSASGTNGGQTGANPISMDAIQEIQVVVAPFDVRQSGFTGGGINAITKQGTNTTHGSAYTYFNNQNMYGKYSAVRGYEKSPLTQQYTRTYGGTLGGAIVKDKLFYFVSAEAKKESYPSSVYPGYTDSYITNDVAKQIADQYQKLTGIQDGYGQPNIDNKSFGLLARIDWNINQNHKLALRYQHNNSYDDNYGVDSKTYMFTNSGYRMNNKTNSIVAELTSHLGQNLYNEFRASASFIRDHRDVAYQGPTVQIKNVRGYDQKTNITVNIGTEYSSGANYLDQDIYTFEDNLSWYLGNHTLTFGTHNEIYRMKNLFIQAVNGSWYYNSLDLFMQDKPYQYSYKYTDPELTGGDTQWAPAMKSGQFGFYAQDKWDVSNNFNLTYGLRIDIPVIFNNPTENPTFNEYAAQQGFNARVGENPSAKVLFSPRVGFRWYTNDSHKTLLRGGVGIFTGRVPFVWLSNAFNNTGMEMKGTTINKKDAEGNYLNIAPNLGDYANDPQGAMNSGSGYFSPDIVTVSKDFKYPQVFRANLALEQMLPGDVKMTLEGIYSKTMNNVFFENLAAVNTGEKVYAIPGVEASAAPKYSNTKSAYYSIINLRNTNKGYTYALSALLEKHFNFGLDLSASYTFGHAKSVNDGTSSVAYSNWKYNYSVDTNSQNELGFSKFDIPHRVMIQASYNSPKYWNGWTSTTISVIYNGFSGSRYSLTMNEKSDFNGDGFSGNSLLYIPTDEELSKMVFTGVDKDGEALSMTAEESRAAFKQWIENDSYAKNHRGQYAERNSNLSKWEHEIDLHLAQTIYNIQGMGKLEFTFDIINFANMLNKKWGASYESAYNLSPLTLEYFDKTTGNAVFSYNKAEISKSDISSRWHCQVGVRLTF</sequence>
<evidence type="ECO:0000256" key="3">
    <source>
        <dbReference type="ARBA" id="ARBA00022452"/>
    </source>
</evidence>
<comment type="caution">
    <text evidence="9">The sequence shown here is derived from an EMBL/GenBank/DDBJ whole genome shotgun (WGS) entry which is preliminary data.</text>
</comment>
<keyword evidence="4" id="KW-0812">Transmembrane</keyword>
<dbReference type="EMBL" id="CBAT010000240">
    <property type="protein sequence ID" value="CCZ88456.1"/>
    <property type="molecule type" value="Genomic_DNA"/>
</dbReference>
<evidence type="ECO:0000256" key="2">
    <source>
        <dbReference type="ARBA" id="ARBA00022448"/>
    </source>
</evidence>
<keyword evidence="7" id="KW-0732">Signal</keyword>
<proteinExistence type="predicted"/>
<organism evidence="9 10">
    <name type="scientific">Phocaeicola plebeius CAG:211</name>
    <dbReference type="NCBI Taxonomy" id="1263052"/>
    <lineage>
        <taxon>Bacteria</taxon>
        <taxon>Pseudomonadati</taxon>
        <taxon>Bacteroidota</taxon>
        <taxon>Bacteroidia</taxon>
        <taxon>Bacteroidales</taxon>
        <taxon>Bacteroidaceae</taxon>
        <taxon>Phocaeicola</taxon>
    </lineage>
</organism>
<dbReference type="GO" id="GO:0015344">
    <property type="term" value="F:siderophore uptake transmembrane transporter activity"/>
    <property type="evidence" value="ECO:0007669"/>
    <property type="project" value="TreeGrafter"/>
</dbReference>
<dbReference type="Gene3D" id="2.60.40.1120">
    <property type="entry name" value="Carboxypeptidase-like, regulatory domain"/>
    <property type="match status" value="1"/>
</dbReference>
<dbReference type="SUPFAM" id="SSF56935">
    <property type="entry name" value="Porins"/>
    <property type="match status" value="1"/>
</dbReference>
<accession>R5VY39</accession>
<comment type="subcellular location">
    <subcellularLocation>
        <location evidence="1">Cell outer membrane</location>
        <topology evidence="1">Multi-pass membrane protein</topology>
    </subcellularLocation>
</comment>
<feature type="domain" description="TonB-dependent transporter Oar-like beta-barrel" evidence="8">
    <location>
        <begin position="239"/>
        <end position="313"/>
    </location>
</feature>
<dbReference type="InterPro" id="IPR057601">
    <property type="entry name" value="Oar-like_b-barrel"/>
</dbReference>
<dbReference type="GO" id="GO:0044718">
    <property type="term" value="P:siderophore transmembrane transport"/>
    <property type="evidence" value="ECO:0007669"/>
    <property type="project" value="TreeGrafter"/>
</dbReference>
<reference evidence="9" key="1">
    <citation type="submission" date="2012-11" db="EMBL/GenBank/DDBJ databases">
        <title>Dependencies among metagenomic species, viruses, plasmids and units of genetic variation.</title>
        <authorList>
            <person name="Nielsen H.B."/>
            <person name="Almeida M."/>
            <person name="Juncker A.S."/>
            <person name="Rasmussen S."/>
            <person name="Li J."/>
            <person name="Sunagawa S."/>
            <person name="Plichta D."/>
            <person name="Gautier L."/>
            <person name="Le Chatelier E."/>
            <person name="Peletier E."/>
            <person name="Bonde I."/>
            <person name="Nielsen T."/>
            <person name="Manichanh C."/>
            <person name="Arumugam M."/>
            <person name="Batto J."/>
            <person name="Santos M.B.Q.D."/>
            <person name="Blom N."/>
            <person name="Borruel N."/>
            <person name="Burgdorf K.S."/>
            <person name="Boumezbeur F."/>
            <person name="Casellas F."/>
            <person name="Dore J."/>
            <person name="Guarner F."/>
            <person name="Hansen T."/>
            <person name="Hildebrand F."/>
            <person name="Kaas R.S."/>
            <person name="Kennedy S."/>
            <person name="Kristiansen K."/>
            <person name="Kultima J.R."/>
            <person name="Leonard P."/>
            <person name="Levenez F."/>
            <person name="Lund O."/>
            <person name="Moumen B."/>
            <person name="Le Paslier D."/>
            <person name="Pons N."/>
            <person name="Pedersen O."/>
            <person name="Prifti E."/>
            <person name="Qin J."/>
            <person name="Raes J."/>
            <person name="Tap J."/>
            <person name="Tims S."/>
            <person name="Ussery D.W."/>
            <person name="Yamada T."/>
            <person name="MetaHit consortium"/>
            <person name="Renault P."/>
            <person name="Sicheritz-Ponten T."/>
            <person name="Bork P."/>
            <person name="Wang J."/>
            <person name="Brunak S."/>
            <person name="Ehrlich S.D."/>
        </authorList>
    </citation>
    <scope>NUCLEOTIDE SEQUENCE [LARGE SCALE GENOMIC DNA]</scope>
</reference>
<dbReference type="GO" id="GO:0009279">
    <property type="term" value="C:cell outer membrane"/>
    <property type="evidence" value="ECO:0007669"/>
    <property type="project" value="UniProtKB-SubCell"/>
</dbReference>
<dbReference type="InterPro" id="IPR036942">
    <property type="entry name" value="Beta-barrel_TonB_sf"/>
</dbReference>
<evidence type="ECO:0000256" key="5">
    <source>
        <dbReference type="ARBA" id="ARBA00023136"/>
    </source>
</evidence>
<keyword evidence="3" id="KW-1134">Transmembrane beta strand</keyword>
<evidence type="ECO:0000313" key="10">
    <source>
        <dbReference type="Proteomes" id="UP000018372"/>
    </source>
</evidence>
<dbReference type="PANTHER" id="PTHR30069:SF46">
    <property type="entry name" value="OAR PROTEIN"/>
    <property type="match status" value="1"/>
</dbReference>
<dbReference type="InterPro" id="IPR008969">
    <property type="entry name" value="CarboxyPept-like_regulatory"/>
</dbReference>
<dbReference type="PANTHER" id="PTHR30069">
    <property type="entry name" value="TONB-DEPENDENT OUTER MEMBRANE RECEPTOR"/>
    <property type="match status" value="1"/>
</dbReference>
<dbReference type="InterPro" id="IPR039426">
    <property type="entry name" value="TonB-dep_rcpt-like"/>
</dbReference>
<evidence type="ECO:0000259" key="8">
    <source>
        <dbReference type="Pfam" id="PF25183"/>
    </source>
</evidence>
<evidence type="ECO:0000313" key="9">
    <source>
        <dbReference type="EMBL" id="CCZ88456.1"/>
    </source>
</evidence>
<dbReference type="AlphaFoldDB" id="R5VY39"/>
<evidence type="ECO:0000256" key="1">
    <source>
        <dbReference type="ARBA" id="ARBA00004571"/>
    </source>
</evidence>
<dbReference type="Gene3D" id="2.40.170.20">
    <property type="entry name" value="TonB-dependent receptor, beta-barrel domain"/>
    <property type="match status" value="1"/>
</dbReference>
<evidence type="ECO:0000256" key="7">
    <source>
        <dbReference type="SAM" id="SignalP"/>
    </source>
</evidence>
<feature type="chain" id="PRO_5004407430" description="TonB-dependent transporter Oar-like beta-barrel domain-containing protein" evidence="7">
    <location>
        <begin position="24"/>
        <end position="1066"/>
    </location>
</feature>
<evidence type="ECO:0000256" key="6">
    <source>
        <dbReference type="ARBA" id="ARBA00023237"/>
    </source>
</evidence>
<dbReference type="Proteomes" id="UP000018372">
    <property type="component" value="Unassembled WGS sequence"/>
</dbReference>
<keyword evidence="5" id="KW-0472">Membrane</keyword>
<keyword evidence="6" id="KW-0998">Cell outer membrane</keyword>
<gene>
    <name evidence="9" type="ORF">BN536_00764</name>
</gene>
<feature type="signal peptide" evidence="7">
    <location>
        <begin position="1"/>
        <end position="23"/>
    </location>
</feature>
<protein>
    <recommendedName>
        <fullName evidence="8">TonB-dependent transporter Oar-like beta-barrel domain-containing protein</fullName>
    </recommendedName>
</protein>
<keyword evidence="2" id="KW-0813">Transport</keyword>
<name>R5VY39_9BACT</name>